<dbReference type="EMBL" id="OX465086">
    <property type="protein sequence ID" value="CAI9261824.1"/>
    <property type="molecule type" value="Genomic_DNA"/>
</dbReference>
<protein>
    <submittedName>
        <fullName evidence="2">Uncharacterized protein</fullName>
    </submittedName>
</protein>
<gene>
    <name evidence="2" type="ORF">LSALG_LOCUS2598</name>
</gene>
<feature type="region of interest" description="Disordered" evidence="1">
    <location>
        <begin position="83"/>
        <end position="115"/>
    </location>
</feature>
<dbReference type="AlphaFoldDB" id="A0AA35Y059"/>
<evidence type="ECO:0000256" key="1">
    <source>
        <dbReference type="SAM" id="MobiDB-lite"/>
    </source>
</evidence>
<keyword evidence="3" id="KW-1185">Reference proteome</keyword>
<name>A0AA35Y059_LACSI</name>
<accession>A0AA35Y059</accession>
<organism evidence="2 3">
    <name type="scientific">Lactuca saligna</name>
    <name type="common">Willowleaf lettuce</name>
    <dbReference type="NCBI Taxonomy" id="75948"/>
    <lineage>
        <taxon>Eukaryota</taxon>
        <taxon>Viridiplantae</taxon>
        <taxon>Streptophyta</taxon>
        <taxon>Embryophyta</taxon>
        <taxon>Tracheophyta</taxon>
        <taxon>Spermatophyta</taxon>
        <taxon>Magnoliopsida</taxon>
        <taxon>eudicotyledons</taxon>
        <taxon>Gunneridae</taxon>
        <taxon>Pentapetalae</taxon>
        <taxon>asterids</taxon>
        <taxon>campanulids</taxon>
        <taxon>Asterales</taxon>
        <taxon>Asteraceae</taxon>
        <taxon>Cichorioideae</taxon>
        <taxon>Cichorieae</taxon>
        <taxon>Lactucinae</taxon>
        <taxon>Lactuca</taxon>
    </lineage>
</organism>
<sequence length="115" mass="13333">MVKNTFRSRVFPYRTDTSLLVEDLELLIMNQQFNDAHDGVRDILLYILNQGSLGGVIYDLKHTLDHQGKENVDATYRMRSLVSQQFGSPRKSNRVNEDDDVDNPPEFDCRKKNKS</sequence>
<evidence type="ECO:0000313" key="2">
    <source>
        <dbReference type="EMBL" id="CAI9261824.1"/>
    </source>
</evidence>
<reference evidence="2" key="1">
    <citation type="submission" date="2023-04" db="EMBL/GenBank/DDBJ databases">
        <authorList>
            <person name="Vijverberg K."/>
            <person name="Xiong W."/>
            <person name="Schranz E."/>
        </authorList>
    </citation>
    <scope>NUCLEOTIDE SEQUENCE</scope>
</reference>
<proteinExistence type="predicted"/>
<evidence type="ECO:0000313" key="3">
    <source>
        <dbReference type="Proteomes" id="UP001177003"/>
    </source>
</evidence>
<dbReference type="Proteomes" id="UP001177003">
    <property type="component" value="Chromosome 0"/>
</dbReference>